<dbReference type="RefSeq" id="WP_020003487.1">
    <property type="nucleotide sequence ID" value="NZ_CALXOU010000004.1"/>
</dbReference>
<dbReference type="InterPro" id="IPR021375">
    <property type="entry name" value="DUF2997"/>
</dbReference>
<evidence type="ECO:0000313" key="2">
    <source>
        <dbReference type="Proteomes" id="UP001175147"/>
    </source>
</evidence>
<comment type="caution">
    <text evidence="1">The sequence shown here is derived from an EMBL/GenBank/DDBJ whole genome shotgun (WGS) entry which is preliminary data.</text>
</comment>
<keyword evidence="2" id="KW-1185">Reference proteome</keyword>
<organism evidence="1 2">
    <name type="scientific">Brachyspira innocens</name>
    <dbReference type="NCBI Taxonomy" id="13264"/>
    <lineage>
        <taxon>Bacteria</taxon>
        <taxon>Pseudomonadati</taxon>
        <taxon>Spirochaetota</taxon>
        <taxon>Spirochaetia</taxon>
        <taxon>Brachyspirales</taxon>
        <taxon>Brachyspiraceae</taxon>
        <taxon>Brachyspira</taxon>
    </lineage>
</organism>
<accession>A0ABT8YZ69</accession>
<evidence type="ECO:0000313" key="1">
    <source>
        <dbReference type="EMBL" id="MDO7020881.1"/>
    </source>
</evidence>
<dbReference type="Pfam" id="PF11211">
    <property type="entry name" value="DUF2997"/>
    <property type="match status" value="1"/>
</dbReference>
<sequence length="68" mass="7734">MKEERITITINEDGSLNVKTDGIKGEACLDEVNALLDELSNIKEIKKTDEYNQRVNTQEQRIQRGGVQ</sequence>
<reference evidence="1" key="1">
    <citation type="submission" date="2023-07" db="EMBL/GenBank/DDBJ databases">
        <title>Mucosal microbiota of week-old chicken and adult hens.</title>
        <authorList>
            <person name="Volf J."/>
            <person name="Karasova D."/>
            <person name="Crhanova M."/>
            <person name="Faldynova M."/>
            <person name="Prikrylova H."/>
            <person name="Zeman M."/>
            <person name="Babak V."/>
            <person name="Rajova J."/>
            <person name="Rychlik I."/>
        </authorList>
    </citation>
    <scope>NUCLEOTIDE SEQUENCE</scope>
    <source>
        <strain evidence="1">ET902</strain>
    </source>
</reference>
<proteinExistence type="predicted"/>
<dbReference type="EMBL" id="JAUPBM010000112">
    <property type="protein sequence ID" value="MDO7020881.1"/>
    <property type="molecule type" value="Genomic_DNA"/>
</dbReference>
<protein>
    <submittedName>
        <fullName evidence="1">DUF2997 domain-containing protein</fullName>
    </submittedName>
</protein>
<dbReference type="Proteomes" id="UP001175147">
    <property type="component" value="Unassembled WGS sequence"/>
</dbReference>
<name>A0ABT8YZ69_9SPIR</name>
<gene>
    <name evidence="1" type="ORF">Q5M86_08860</name>
</gene>